<sequence>MNLMELPFGEFDIILGMDWLVKHRAKLDCAAKHMVLKSTKDEEGCETFLAYVSISDSKGPSVGDVKTIKEFSDVFFEELPGLPPNRGVEFGIELLPGTALVSIAPYRMASKELVELKAQIQQLLD</sequence>
<reference evidence="2" key="2">
    <citation type="submission" date="2025-08" db="UniProtKB">
        <authorList>
            <consortium name="RefSeq"/>
        </authorList>
    </citation>
    <scope>IDENTIFICATION</scope>
</reference>
<dbReference type="PANTHER" id="PTHR15503:SF45">
    <property type="entry name" value="RNA-DIRECTED DNA POLYMERASE HOMOLOG"/>
    <property type="match status" value="1"/>
</dbReference>
<protein>
    <submittedName>
        <fullName evidence="2">Uncharacterized protein</fullName>
    </submittedName>
</protein>
<dbReference type="PANTHER" id="PTHR15503">
    <property type="entry name" value="LDOC1 RELATED"/>
    <property type="match status" value="1"/>
</dbReference>
<keyword evidence="1" id="KW-1185">Reference proteome</keyword>
<dbReference type="Gene3D" id="2.40.70.10">
    <property type="entry name" value="Acid Proteases"/>
    <property type="match status" value="1"/>
</dbReference>
<evidence type="ECO:0000313" key="2">
    <source>
        <dbReference type="RefSeq" id="XP_040940075.1"/>
    </source>
</evidence>
<dbReference type="InterPro" id="IPR043502">
    <property type="entry name" value="DNA/RNA_pol_sf"/>
</dbReference>
<dbReference type="RefSeq" id="XP_040940075.1">
    <property type="nucleotide sequence ID" value="XM_041084141.1"/>
</dbReference>
<dbReference type="Proteomes" id="UP000818029">
    <property type="component" value="Chromosome A12"/>
</dbReference>
<dbReference type="SUPFAM" id="SSF56672">
    <property type="entry name" value="DNA/RNA polymerases"/>
    <property type="match status" value="1"/>
</dbReference>
<organism evidence="1 2">
    <name type="scientific">Gossypium hirsutum</name>
    <name type="common">Upland cotton</name>
    <name type="synonym">Gossypium mexicanum</name>
    <dbReference type="NCBI Taxonomy" id="3635"/>
    <lineage>
        <taxon>Eukaryota</taxon>
        <taxon>Viridiplantae</taxon>
        <taxon>Streptophyta</taxon>
        <taxon>Embryophyta</taxon>
        <taxon>Tracheophyta</taxon>
        <taxon>Spermatophyta</taxon>
        <taxon>Magnoliopsida</taxon>
        <taxon>eudicotyledons</taxon>
        <taxon>Gunneridae</taxon>
        <taxon>Pentapetalae</taxon>
        <taxon>rosids</taxon>
        <taxon>malvids</taxon>
        <taxon>Malvales</taxon>
        <taxon>Malvaceae</taxon>
        <taxon>Malvoideae</taxon>
        <taxon>Gossypium</taxon>
    </lineage>
</organism>
<name>A0ABM2ZEC2_GOSHI</name>
<gene>
    <name evidence="2" type="primary">LOC121211381</name>
</gene>
<accession>A0ABM2ZEC2</accession>
<evidence type="ECO:0000313" key="1">
    <source>
        <dbReference type="Proteomes" id="UP000818029"/>
    </source>
</evidence>
<reference evidence="1" key="1">
    <citation type="journal article" date="2020" name="Nat. Genet.">
        <title>Genomic diversifications of five Gossypium allopolyploid species and their impact on cotton improvement.</title>
        <authorList>
            <person name="Chen Z.J."/>
            <person name="Sreedasyam A."/>
            <person name="Ando A."/>
            <person name="Song Q."/>
            <person name="De Santiago L.M."/>
            <person name="Hulse-Kemp A.M."/>
            <person name="Ding M."/>
            <person name="Ye W."/>
            <person name="Kirkbride R.C."/>
            <person name="Jenkins J."/>
            <person name="Plott C."/>
            <person name="Lovell J."/>
            <person name="Lin Y.M."/>
            <person name="Vaughn R."/>
            <person name="Liu B."/>
            <person name="Simpson S."/>
            <person name="Scheffler B.E."/>
            <person name="Wen L."/>
            <person name="Saski C.A."/>
            <person name="Grover C.E."/>
            <person name="Hu G."/>
            <person name="Conover J.L."/>
            <person name="Carlson J.W."/>
            <person name="Shu S."/>
            <person name="Boston L.B."/>
            <person name="Williams M."/>
            <person name="Peterson D.G."/>
            <person name="McGee K."/>
            <person name="Jones D.C."/>
            <person name="Wendel J.F."/>
            <person name="Stelly D.M."/>
            <person name="Grimwood J."/>
            <person name="Schmutz J."/>
        </authorList>
    </citation>
    <scope>NUCLEOTIDE SEQUENCE [LARGE SCALE GENOMIC DNA]</scope>
    <source>
        <strain evidence="1">cv. TM-1</strain>
    </source>
</reference>
<dbReference type="InterPro" id="IPR021109">
    <property type="entry name" value="Peptidase_aspartic_dom_sf"/>
</dbReference>
<proteinExistence type="predicted"/>
<dbReference type="Pfam" id="PF08284">
    <property type="entry name" value="RVP_2"/>
    <property type="match status" value="1"/>
</dbReference>
<dbReference type="GeneID" id="121211381"/>
<dbReference type="InterPro" id="IPR032567">
    <property type="entry name" value="RTL1-rel"/>
</dbReference>